<reference evidence="5" key="2">
    <citation type="journal article" date="2023" name="Plants (Basel)">
        <title>Annotation of the Turnera subulata (Passifloraceae) Draft Genome Reveals the S-Locus Evolved after the Divergence of Turneroideae from Passifloroideae in a Stepwise Manner.</title>
        <authorList>
            <person name="Henning P.M."/>
            <person name="Roalson E.H."/>
            <person name="Mir W."/>
            <person name="McCubbin A.G."/>
            <person name="Shore J.S."/>
        </authorList>
    </citation>
    <scope>NUCLEOTIDE SEQUENCE</scope>
    <source>
        <strain evidence="5">F60SS</strain>
    </source>
</reference>
<gene>
    <name evidence="5" type="primary">LBD1</name>
    <name evidence="5" type="ORF">Tsubulata_050076</name>
</gene>
<dbReference type="Proteomes" id="UP001141552">
    <property type="component" value="Unassembled WGS sequence"/>
</dbReference>
<organism evidence="5 6">
    <name type="scientific">Turnera subulata</name>
    <dbReference type="NCBI Taxonomy" id="218843"/>
    <lineage>
        <taxon>Eukaryota</taxon>
        <taxon>Viridiplantae</taxon>
        <taxon>Streptophyta</taxon>
        <taxon>Embryophyta</taxon>
        <taxon>Tracheophyta</taxon>
        <taxon>Spermatophyta</taxon>
        <taxon>Magnoliopsida</taxon>
        <taxon>eudicotyledons</taxon>
        <taxon>Gunneridae</taxon>
        <taxon>Pentapetalae</taxon>
        <taxon>rosids</taxon>
        <taxon>fabids</taxon>
        <taxon>Malpighiales</taxon>
        <taxon>Passifloraceae</taxon>
        <taxon>Turnera</taxon>
    </lineage>
</organism>
<accession>A0A9Q0JDA4</accession>
<feature type="domain" description="LOB" evidence="4">
    <location>
        <begin position="83"/>
        <end position="184"/>
    </location>
</feature>
<dbReference type="PANTHER" id="PTHR31301">
    <property type="entry name" value="LOB DOMAIN-CONTAINING PROTEIN 4-RELATED"/>
    <property type="match status" value="1"/>
</dbReference>
<evidence type="ECO:0000313" key="6">
    <source>
        <dbReference type="Proteomes" id="UP001141552"/>
    </source>
</evidence>
<keyword evidence="2" id="KW-0175">Coiled coil</keyword>
<name>A0A9Q0JDA4_9ROSI</name>
<feature type="compositionally biased region" description="Low complexity" evidence="3">
    <location>
        <begin position="39"/>
        <end position="67"/>
    </location>
</feature>
<feature type="coiled-coil region" evidence="2">
    <location>
        <begin position="163"/>
        <end position="190"/>
    </location>
</feature>
<dbReference type="PANTHER" id="PTHR31301:SF204">
    <property type="entry name" value="LOB DOMAIN-CONTAINING PROTEIN"/>
    <property type="match status" value="1"/>
</dbReference>
<dbReference type="EMBL" id="JAKUCV010003545">
    <property type="protein sequence ID" value="KAJ4838456.1"/>
    <property type="molecule type" value="Genomic_DNA"/>
</dbReference>
<evidence type="ECO:0000313" key="5">
    <source>
        <dbReference type="EMBL" id="KAJ4838456.1"/>
    </source>
</evidence>
<evidence type="ECO:0000259" key="4">
    <source>
        <dbReference type="PROSITE" id="PS50891"/>
    </source>
</evidence>
<dbReference type="AlphaFoldDB" id="A0A9Q0JDA4"/>
<dbReference type="OrthoDB" id="778083at2759"/>
<evidence type="ECO:0000256" key="2">
    <source>
        <dbReference type="SAM" id="Coils"/>
    </source>
</evidence>
<proteinExistence type="inferred from homology"/>
<dbReference type="Pfam" id="PF03195">
    <property type="entry name" value="LOB"/>
    <property type="match status" value="1"/>
</dbReference>
<dbReference type="PROSITE" id="PS50891">
    <property type="entry name" value="LOB"/>
    <property type="match status" value="1"/>
</dbReference>
<comment type="similarity">
    <text evidence="1">Belongs to the LOB domain-containing protein family.</text>
</comment>
<reference evidence="5" key="1">
    <citation type="submission" date="2022-02" db="EMBL/GenBank/DDBJ databases">
        <authorList>
            <person name="Henning P.M."/>
            <person name="McCubbin A.G."/>
            <person name="Shore J.S."/>
        </authorList>
    </citation>
    <scope>NUCLEOTIDE SEQUENCE</scope>
    <source>
        <strain evidence="5">F60SS</strain>
        <tissue evidence="5">Leaves</tissue>
    </source>
</reference>
<evidence type="ECO:0000256" key="3">
    <source>
        <dbReference type="SAM" id="MobiDB-lite"/>
    </source>
</evidence>
<protein>
    <submittedName>
        <fullName evidence="5">LOB domain-containing protein 1</fullName>
    </submittedName>
</protein>
<sequence>MERTVKPAAEMSPLTIPSGFTYSPPLSSNYSSSPPPHSNSPSFPSPTKSTSSPGSVSPPATATTTTTSPPPTATTSPPPVVLSPCAACKILRRRCVDKCVLAPYFPPTEPYKFTIAHRVFGASNIIKFLQELPESQRADAVSSMVYEANARLRDPVYGCAGAISQLQKQVGELQAQLAKAQAELVNMQCQQTNLITLICMEMSQQSSHQQQEPMFLQQHESYNMDTSCFLDENNLGASWEPLWT</sequence>
<dbReference type="InterPro" id="IPR004883">
    <property type="entry name" value="LOB"/>
</dbReference>
<feature type="region of interest" description="Disordered" evidence="3">
    <location>
        <begin position="25"/>
        <end position="78"/>
    </location>
</feature>
<evidence type="ECO:0000256" key="1">
    <source>
        <dbReference type="ARBA" id="ARBA00005474"/>
    </source>
</evidence>
<keyword evidence="6" id="KW-1185">Reference proteome</keyword>
<feature type="compositionally biased region" description="Pro residues" evidence="3">
    <location>
        <begin position="68"/>
        <end position="78"/>
    </location>
</feature>
<comment type="caution">
    <text evidence="5">The sequence shown here is derived from an EMBL/GenBank/DDBJ whole genome shotgun (WGS) entry which is preliminary data.</text>
</comment>